<dbReference type="InterPro" id="IPR007409">
    <property type="entry name" value="Restrct_endonuc_type1_HsdR_N"/>
</dbReference>
<evidence type="ECO:0000256" key="9">
    <source>
        <dbReference type="ARBA" id="ARBA00023125"/>
    </source>
</evidence>
<comment type="function">
    <text evidence="10">Subunit R is required for both nuclease and ATPase activities, but not for modification.</text>
</comment>
<evidence type="ECO:0000256" key="1">
    <source>
        <dbReference type="ARBA" id="ARBA00000851"/>
    </source>
</evidence>
<keyword evidence="7 10" id="KW-0378">Hydrolase</keyword>
<dbReference type="SUPFAM" id="SSF52540">
    <property type="entry name" value="P-loop containing nucleoside triphosphate hydrolases"/>
    <property type="match status" value="1"/>
</dbReference>
<dbReference type="CDD" id="cd18800">
    <property type="entry name" value="SF2_C_EcoR124I-like"/>
    <property type="match status" value="1"/>
</dbReference>
<organism evidence="12 13">
    <name type="scientific">Allorhodopirellula solitaria</name>
    <dbReference type="NCBI Taxonomy" id="2527987"/>
    <lineage>
        <taxon>Bacteria</taxon>
        <taxon>Pseudomonadati</taxon>
        <taxon>Planctomycetota</taxon>
        <taxon>Planctomycetia</taxon>
        <taxon>Pirellulales</taxon>
        <taxon>Pirellulaceae</taxon>
        <taxon>Allorhodopirellula</taxon>
    </lineage>
</organism>
<evidence type="ECO:0000256" key="3">
    <source>
        <dbReference type="ARBA" id="ARBA00022722"/>
    </source>
</evidence>
<dbReference type="Gene3D" id="3.40.50.300">
    <property type="entry name" value="P-loop containing nucleotide triphosphate hydrolases"/>
    <property type="match status" value="2"/>
</dbReference>
<dbReference type="PANTHER" id="PTHR30195:SF15">
    <property type="entry name" value="TYPE I RESTRICTION ENZYME HINDI ENDONUCLEASE SUBUNIT"/>
    <property type="match status" value="1"/>
</dbReference>
<dbReference type="PROSITE" id="PS51192">
    <property type="entry name" value="HELICASE_ATP_BIND_1"/>
    <property type="match status" value="1"/>
</dbReference>
<keyword evidence="13" id="KW-1185">Reference proteome</keyword>
<evidence type="ECO:0000313" key="12">
    <source>
        <dbReference type="EMBL" id="TWT59254.1"/>
    </source>
</evidence>
<keyword evidence="8 10" id="KW-0067">ATP-binding</keyword>
<keyword evidence="4 10" id="KW-0547">Nucleotide-binding</keyword>
<dbReference type="Pfam" id="PF18766">
    <property type="entry name" value="SWI2_SNF2"/>
    <property type="match status" value="1"/>
</dbReference>
<dbReference type="GO" id="GO:0009307">
    <property type="term" value="P:DNA restriction-modification system"/>
    <property type="evidence" value="ECO:0007669"/>
    <property type="project" value="UniProtKB-KW"/>
</dbReference>
<keyword evidence="3" id="KW-0540">Nuclease</keyword>
<dbReference type="InterPro" id="IPR027417">
    <property type="entry name" value="P-loop_NTPase"/>
</dbReference>
<dbReference type="InterPro" id="IPR004473">
    <property type="entry name" value="Restrct_endonuc_typeI_HsdR"/>
</dbReference>
<evidence type="ECO:0000313" key="13">
    <source>
        <dbReference type="Proteomes" id="UP000318053"/>
    </source>
</evidence>
<evidence type="ECO:0000256" key="4">
    <source>
        <dbReference type="ARBA" id="ARBA00022741"/>
    </source>
</evidence>
<dbReference type="Pfam" id="PF22679">
    <property type="entry name" value="T1R_D3-like"/>
    <property type="match status" value="1"/>
</dbReference>
<protein>
    <recommendedName>
        <fullName evidence="10">Type I restriction enzyme endonuclease subunit</fullName>
        <shortName evidence="10">R protein</shortName>
        <ecNumber evidence="10">3.1.21.3</ecNumber>
    </recommendedName>
</protein>
<evidence type="ECO:0000256" key="2">
    <source>
        <dbReference type="ARBA" id="ARBA00008598"/>
    </source>
</evidence>
<dbReference type="SMART" id="SM00487">
    <property type="entry name" value="DEXDc"/>
    <property type="match status" value="1"/>
</dbReference>
<gene>
    <name evidence="12" type="primary">hsdR_4</name>
    <name evidence="12" type="ORF">CA85_39500</name>
</gene>
<evidence type="ECO:0000256" key="8">
    <source>
        <dbReference type="ARBA" id="ARBA00022840"/>
    </source>
</evidence>
<sequence length="1089" mass="121625">MTTINEDTVEQAALDWLVEVGFDVIHGSTIAPDGEDPERESFQNVVLEERLLAAIQRLNPHLPIEAVDEAMRKVLRPDLPTLIQNNRAFHQRLRDGVEIEYRRDDGSIAGDHAKLLDDTVSANDFLAVNQFTVTEHGHNRRLDIVLFVNGLPLVIIELKNSADEQATVDKAFAQLQTYQAELPTLFGYNELLVASDGTYARMGSLTAGREWFKPWRAIDSESPVKGLSEIEVLIRGVFDPQRLIPLLRNFVVFEEDSDTGRISKVLAGYHQFHAAATAIESTVTASRAEGSRQCGVVWHTQGSGKSFTMLFYAGLVISHPEMNNPTVIVLTDRNDLDDQLFGQFQRCHDLLRQTPVQADSVEHLRELLQVGSGGVIFTTVHKFAEKAGQFPELSDRSNVVVLADEAHRSQYGFQAKVDKESGKVSYGFARNIRDALPNASFIGFTGTPVELDDKNTRSVFGDYISVYDIQRAVEDKATVPIYYESRVIKLALTNESMQTIDEDFDCVTESAEDTTRERLKTKWAALEAMVGDEDRIRVLAADLVEHFDTRCESMPGKAMVVCMSRRICVDLYNEIAKLRPEWVGKPADEEPPMVTLHRDTSWQESTNADAPQVVAESGLGVLTTSKNSSQTDNATIDDTVSVDEDDTGAVKVIMTGSASDPADWQQHIRTKRRRKELANRFKDPNSAFRIVIVRDMWLTGFDAPCLHTMYLDKPMQGHGLMQAIARVNRVFRDKPGGLVVDYLGIGDSLKAAMRTYTESGGKGKTTIDTTQAVAALRRQYEICSDMLHGFDWSAWHQGKPTDMVSLPVAAQDFLLEDNGKQRWLACVSGLSKAFALCPTEPYAIEIRDDVAFFQTIATGFRKYESSGKSKSELDYAVRQLVGKAVVTTDDAAIDVFSAAGMDKPDLSILSDEFLEEVRRLPYKNVAVELLQKLLNDEIQARSPRNVVQARALSEMLGRTLNAYHNRAIGTQEVLDELFKVCHEVRARAARGEELGLNDDELAFYDALAENDSAMDALGNEKLKVIATELIIAVRKNVTIDWTLRESARAKIRVLIRRILRRHGYPPDMQASATKLVLEQAEAICRDTRQ</sequence>
<dbReference type="CDD" id="cd18030">
    <property type="entry name" value="DEXHc_RE_I_HsdR"/>
    <property type="match status" value="1"/>
</dbReference>
<proteinExistence type="inferred from homology"/>
<name>A0A5C5X8Q8_9BACT</name>
<dbReference type="InterPro" id="IPR055180">
    <property type="entry name" value="HsdR_RecA-like_helicase_dom_2"/>
</dbReference>
<evidence type="ECO:0000256" key="5">
    <source>
        <dbReference type="ARBA" id="ARBA00022747"/>
    </source>
</evidence>
<dbReference type="EC" id="3.1.21.3" evidence="10"/>
<dbReference type="NCBIfam" id="TIGR00348">
    <property type="entry name" value="hsdR"/>
    <property type="match status" value="1"/>
</dbReference>
<evidence type="ECO:0000256" key="7">
    <source>
        <dbReference type="ARBA" id="ARBA00022801"/>
    </source>
</evidence>
<comment type="caution">
    <text evidence="12">The sequence shown here is derived from an EMBL/GenBank/DDBJ whole genome shotgun (WGS) entry which is preliminary data.</text>
</comment>
<dbReference type="InterPro" id="IPR051268">
    <property type="entry name" value="Type-I_R_enzyme_R_subunit"/>
</dbReference>
<dbReference type="GO" id="GO:0003677">
    <property type="term" value="F:DNA binding"/>
    <property type="evidence" value="ECO:0007669"/>
    <property type="project" value="UniProtKB-KW"/>
</dbReference>
<accession>A0A5C5X8Q8</accession>
<dbReference type="Gene3D" id="3.90.1570.50">
    <property type="match status" value="1"/>
</dbReference>
<reference evidence="12 13" key="1">
    <citation type="submission" date="2019-02" db="EMBL/GenBank/DDBJ databases">
        <title>Deep-cultivation of Planctomycetes and their phenomic and genomic characterization uncovers novel biology.</title>
        <authorList>
            <person name="Wiegand S."/>
            <person name="Jogler M."/>
            <person name="Boedeker C."/>
            <person name="Pinto D."/>
            <person name="Vollmers J."/>
            <person name="Rivas-Marin E."/>
            <person name="Kohn T."/>
            <person name="Peeters S.H."/>
            <person name="Heuer A."/>
            <person name="Rast P."/>
            <person name="Oberbeckmann S."/>
            <person name="Bunk B."/>
            <person name="Jeske O."/>
            <person name="Meyerdierks A."/>
            <person name="Storesund J.E."/>
            <person name="Kallscheuer N."/>
            <person name="Luecker S."/>
            <person name="Lage O.M."/>
            <person name="Pohl T."/>
            <person name="Merkel B.J."/>
            <person name="Hornburger P."/>
            <person name="Mueller R.-W."/>
            <person name="Bruemmer F."/>
            <person name="Labrenz M."/>
            <person name="Spormann A.M."/>
            <person name="Op Den Camp H."/>
            <person name="Overmann J."/>
            <person name="Amann R."/>
            <person name="Jetten M.S.M."/>
            <person name="Mascher T."/>
            <person name="Medema M.H."/>
            <person name="Devos D.P."/>
            <person name="Kaster A.-K."/>
            <person name="Ovreas L."/>
            <person name="Rohde M."/>
            <person name="Galperin M.Y."/>
            <person name="Jogler C."/>
        </authorList>
    </citation>
    <scope>NUCLEOTIDE SEQUENCE [LARGE SCALE GENOMIC DNA]</scope>
    <source>
        <strain evidence="12 13">CA85</strain>
    </source>
</reference>
<keyword evidence="9 10" id="KW-0238">DNA-binding</keyword>
<evidence type="ECO:0000259" key="11">
    <source>
        <dbReference type="PROSITE" id="PS51192"/>
    </source>
</evidence>
<dbReference type="InterPro" id="IPR021810">
    <property type="entry name" value="T1RH-like_C"/>
</dbReference>
<dbReference type="Pfam" id="PF04313">
    <property type="entry name" value="HSDR_N"/>
    <property type="match status" value="1"/>
</dbReference>
<dbReference type="InterPro" id="IPR014001">
    <property type="entry name" value="Helicase_ATP-bd"/>
</dbReference>
<comment type="subunit">
    <text evidence="10">The type I restriction/modification system is composed of three polypeptides R, M and S.</text>
</comment>
<dbReference type="Pfam" id="PF11867">
    <property type="entry name" value="T1RH-like_C"/>
    <property type="match status" value="1"/>
</dbReference>
<dbReference type="AlphaFoldDB" id="A0A5C5X8Q8"/>
<feature type="domain" description="Helicase ATP-binding" evidence="11">
    <location>
        <begin position="286"/>
        <end position="466"/>
    </location>
</feature>
<dbReference type="GO" id="GO:0005524">
    <property type="term" value="F:ATP binding"/>
    <property type="evidence" value="ECO:0007669"/>
    <property type="project" value="UniProtKB-KW"/>
</dbReference>
<comment type="similarity">
    <text evidence="2 10">Belongs to the HsdR family.</text>
</comment>
<evidence type="ECO:0000256" key="6">
    <source>
        <dbReference type="ARBA" id="ARBA00022759"/>
    </source>
</evidence>
<dbReference type="InterPro" id="IPR040980">
    <property type="entry name" value="SWI2_SNF2"/>
</dbReference>
<dbReference type="GO" id="GO:0009035">
    <property type="term" value="F:type I site-specific deoxyribonuclease activity"/>
    <property type="evidence" value="ECO:0007669"/>
    <property type="project" value="UniProtKB-EC"/>
</dbReference>
<comment type="catalytic activity">
    <reaction evidence="1 10">
        <text>Endonucleolytic cleavage of DNA to give random double-stranded fragments with terminal 5'-phosphates, ATP is simultaneously hydrolyzed.</text>
        <dbReference type="EC" id="3.1.21.3"/>
    </reaction>
</comment>
<dbReference type="CDD" id="cd22332">
    <property type="entry name" value="HsdR_N"/>
    <property type="match status" value="1"/>
</dbReference>
<dbReference type="PANTHER" id="PTHR30195">
    <property type="entry name" value="TYPE I SITE-SPECIFIC DEOXYRIBONUCLEASE PROTEIN SUBUNIT M AND R"/>
    <property type="match status" value="1"/>
</dbReference>
<dbReference type="EMBL" id="SJPK01000011">
    <property type="protein sequence ID" value="TWT59254.1"/>
    <property type="molecule type" value="Genomic_DNA"/>
</dbReference>
<keyword evidence="5 10" id="KW-0680">Restriction system</keyword>
<dbReference type="Proteomes" id="UP000318053">
    <property type="component" value="Unassembled WGS sequence"/>
</dbReference>
<dbReference type="RefSeq" id="WP_246112957.1">
    <property type="nucleotide sequence ID" value="NZ_SJPK01000011.1"/>
</dbReference>
<keyword evidence="6" id="KW-0255">Endonuclease</keyword>
<evidence type="ECO:0000256" key="10">
    <source>
        <dbReference type="RuleBase" id="RU364115"/>
    </source>
</evidence>